<name>A0ABX7FZ39_9GAMM</name>
<dbReference type="Proteomes" id="UP000596252">
    <property type="component" value="Chromosome"/>
</dbReference>
<dbReference type="SUPFAM" id="SSF82171">
    <property type="entry name" value="DPP6 N-terminal domain-like"/>
    <property type="match status" value="1"/>
</dbReference>
<dbReference type="InterPro" id="IPR001375">
    <property type="entry name" value="Peptidase_S9_cat"/>
</dbReference>
<keyword evidence="5" id="KW-1185">Reference proteome</keyword>
<dbReference type="PANTHER" id="PTHR42776:SF27">
    <property type="entry name" value="DIPEPTIDYL PEPTIDASE FAMILY MEMBER 6"/>
    <property type="match status" value="1"/>
</dbReference>
<evidence type="ECO:0000313" key="5">
    <source>
        <dbReference type="Proteomes" id="UP000596252"/>
    </source>
</evidence>
<keyword evidence="2" id="KW-0732">Signal</keyword>
<dbReference type="EMBL" id="CP069213">
    <property type="protein sequence ID" value="QRH00311.1"/>
    <property type="molecule type" value="Genomic_DNA"/>
</dbReference>
<feature type="domain" description="Peptidase S9 prolyl oligopeptidase catalytic" evidence="3">
    <location>
        <begin position="454"/>
        <end position="663"/>
    </location>
</feature>
<dbReference type="InterPro" id="IPR029058">
    <property type="entry name" value="AB_hydrolase_fold"/>
</dbReference>
<proteinExistence type="predicted"/>
<dbReference type="RefSeq" id="WP_203324043.1">
    <property type="nucleotide sequence ID" value="NZ_CP069213.1"/>
</dbReference>
<organism evidence="4 5">
    <name type="scientific">Shewanella litorisediminis</name>
    <dbReference type="NCBI Taxonomy" id="1173586"/>
    <lineage>
        <taxon>Bacteria</taxon>
        <taxon>Pseudomonadati</taxon>
        <taxon>Pseudomonadota</taxon>
        <taxon>Gammaproteobacteria</taxon>
        <taxon>Alteromonadales</taxon>
        <taxon>Shewanellaceae</taxon>
        <taxon>Shewanella</taxon>
    </lineage>
</organism>
<evidence type="ECO:0000256" key="1">
    <source>
        <dbReference type="ARBA" id="ARBA00022801"/>
    </source>
</evidence>
<feature type="chain" id="PRO_5046758964" evidence="2">
    <location>
        <begin position="26"/>
        <end position="663"/>
    </location>
</feature>
<keyword evidence="1" id="KW-0378">Hydrolase</keyword>
<dbReference type="PROSITE" id="PS51257">
    <property type="entry name" value="PROKAR_LIPOPROTEIN"/>
    <property type="match status" value="1"/>
</dbReference>
<protein>
    <submittedName>
        <fullName evidence="4">S9 family peptidase</fullName>
    </submittedName>
</protein>
<accession>A0ABX7FZ39</accession>
<dbReference type="Pfam" id="PF00326">
    <property type="entry name" value="Peptidase_S9"/>
    <property type="match status" value="1"/>
</dbReference>
<dbReference type="Gene3D" id="3.40.50.1820">
    <property type="entry name" value="alpha/beta hydrolase"/>
    <property type="match status" value="1"/>
</dbReference>
<gene>
    <name evidence="4" type="ORF">JQC75_10360</name>
</gene>
<evidence type="ECO:0000256" key="2">
    <source>
        <dbReference type="SAM" id="SignalP"/>
    </source>
</evidence>
<evidence type="ECO:0000313" key="4">
    <source>
        <dbReference type="EMBL" id="QRH00311.1"/>
    </source>
</evidence>
<dbReference type="SUPFAM" id="SSF53474">
    <property type="entry name" value="alpha/beta-Hydrolases"/>
    <property type="match status" value="1"/>
</dbReference>
<sequence>MTSKRKFTNSISSLALISAAFGCFAEQSNSAISVEGFAKHAMFSAVKTSPKGDYLAATYPYEDHKRLAIIDTKTKKITCQFFFRSDESVASFWWANDERVVMSISKQLGQYSQPFGTGELFAGNADCSKREQIFGSRNNDLAGAQVEDLLLTDKDNILISSALEKRSYSNLYKLNIYTGKKVLVERATHENASIVLDNNKQWRVSQSYKTERQGLLKSEASGEMVTYYRHTPDSEWKEISIVDMSRESAKGTTAIVGFNATSDKMYLLSNVEHSQKGLYEYDLATGKQKLVYKNDVVDAQPFFNRYFDANGNQISEVVGALVHEGKPKVVFFDEDSAFAKEFRALEASFPQDAVFITSSTADNNTWILTTASDVNPGEFYSYDRVNKKIAYVASSKPWIDKAKMSHKEPVSFKARDGLTVHGYLTVPRGKEAKDLPLIVHPHGGPHGPRDYWFYDDEVQVYASAGYAVLQVDFRGSGGYGREFEDMGFGQWGKEMQDDLTDATLWAIDKGIANKDKICMSGASYGGYASLMAVVKEPDLYKCAIGYVGVYDLPLMFEKGNVAERLGWGKRYMEQAFGGSEEEMKKASPAHNADKIKAGVFLVHGGRDEQAHYDNAIVMRKALQKVGKEPKWLWKETEAHGFYDEDNREELFNEMLSFLKQYLN</sequence>
<dbReference type="PANTHER" id="PTHR42776">
    <property type="entry name" value="SERINE PEPTIDASE S9 FAMILY MEMBER"/>
    <property type="match status" value="1"/>
</dbReference>
<evidence type="ECO:0000259" key="3">
    <source>
        <dbReference type="Pfam" id="PF00326"/>
    </source>
</evidence>
<reference evidence="4 5" key="1">
    <citation type="journal article" date="2012" name="Antonie Van Leeuwenhoek">
        <title>Shewanella litorisediminis sp. nov., a gammaproteobacterium isolated from a tidal flat sediment.</title>
        <authorList>
            <person name="Lee M.H."/>
            <person name="Yoon J.H."/>
        </authorList>
    </citation>
    <scope>NUCLEOTIDE SEQUENCE [LARGE SCALE GENOMIC DNA]</scope>
    <source>
        <strain evidence="4 5">SMK1-12</strain>
    </source>
</reference>
<feature type="signal peptide" evidence="2">
    <location>
        <begin position="1"/>
        <end position="25"/>
    </location>
</feature>